<comment type="caution">
    <text evidence="2">The sequence shown here is derived from an EMBL/GenBank/DDBJ whole genome shotgun (WGS) entry which is preliminary data.</text>
</comment>
<name>A0ABN9VMH5_9DINO</name>
<evidence type="ECO:0000313" key="3">
    <source>
        <dbReference type="Proteomes" id="UP001189429"/>
    </source>
</evidence>
<feature type="region of interest" description="Disordered" evidence="1">
    <location>
        <begin position="193"/>
        <end position="220"/>
    </location>
</feature>
<feature type="compositionally biased region" description="Basic and acidic residues" evidence="1">
    <location>
        <begin position="330"/>
        <end position="341"/>
    </location>
</feature>
<proteinExistence type="predicted"/>
<protein>
    <recommendedName>
        <fullName evidence="4">Mei2-like C-terminal RNA recognition motif domain-containing protein</fullName>
    </recommendedName>
</protein>
<evidence type="ECO:0008006" key="4">
    <source>
        <dbReference type="Google" id="ProtNLM"/>
    </source>
</evidence>
<gene>
    <name evidence="2" type="ORF">PCOR1329_LOCUS59115</name>
</gene>
<evidence type="ECO:0000313" key="2">
    <source>
        <dbReference type="EMBL" id="CAK0874103.1"/>
    </source>
</evidence>
<feature type="compositionally biased region" description="Low complexity" evidence="1">
    <location>
        <begin position="193"/>
        <end position="206"/>
    </location>
</feature>
<feature type="region of interest" description="Disordered" evidence="1">
    <location>
        <begin position="319"/>
        <end position="344"/>
    </location>
</feature>
<feature type="region of interest" description="Disordered" evidence="1">
    <location>
        <begin position="52"/>
        <end position="79"/>
    </location>
</feature>
<reference evidence="2" key="1">
    <citation type="submission" date="2023-10" db="EMBL/GenBank/DDBJ databases">
        <authorList>
            <person name="Chen Y."/>
            <person name="Shah S."/>
            <person name="Dougan E. K."/>
            <person name="Thang M."/>
            <person name="Chan C."/>
        </authorList>
    </citation>
    <scope>NUCLEOTIDE SEQUENCE [LARGE SCALE GENOMIC DNA]</scope>
</reference>
<accession>A0ABN9VMH5</accession>
<dbReference type="EMBL" id="CAUYUJ010017360">
    <property type="protein sequence ID" value="CAK0874103.1"/>
    <property type="molecule type" value="Genomic_DNA"/>
</dbReference>
<dbReference type="Proteomes" id="UP001189429">
    <property type="component" value="Unassembled WGS sequence"/>
</dbReference>
<sequence length="389" mass="41581">MGGQAMFVLDVHPIVDNAVPRAMKRILDSVSRPVHHTTLVWERALECNLGVAVAPPTPPPPREPDLGSEPARPGDVPHWGTPPGSLRCHVRIRCASSARGKFKFKLCWPDLLWIDRTSVLQLQEVAKARGRAHQLISLLDDDRLWRLSRLALSGGVLENVAAQPAPLPLGAPGAAPVHDAAAHGAAALPPGPALAGHYPAGQQAPARPLPPGLLSPSPVAHGPVAHVPVAETSAQPAVGLAPEAVSSEEKQLAVRQGTLAPGPDTNDSAAPPCTTLIVRNLSVSFADQEAARTWFDCLGFEGQYDFFLFFPGKTRRRTPWPPDWGRSKRGLPDRSDSEPDPPRPCIADASSVRCDLGPRLHTVAAHQKDGLSFQGCPCMPNVMFILFVT</sequence>
<evidence type="ECO:0000256" key="1">
    <source>
        <dbReference type="SAM" id="MobiDB-lite"/>
    </source>
</evidence>
<organism evidence="2 3">
    <name type="scientific">Prorocentrum cordatum</name>
    <dbReference type="NCBI Taxonomy" id="2364126"/>
    <lineage>
        <taxon>Eukaryota</taxon>
        <taxon>Sar</taxon>
        <taxon>Alveolata</taxon>
        <taxon>Dinophyceae</taxon>
        <taxon>Prorocentrales</taxon>
        <taxon>Prorocentraceae</taxon>
        <taxon>Prorocentrum</taxon>
    </lineage>
</organism>
<keyword evidence="3" id="KW-1185">Reference proteome</keyword>